<organism evidence="12 13">
    <name type="scientific">OM182 bacterium BACL3 MAG-120507-bin80</name>
    <dbReference type="NCBI Taxonomy" id="1655577"/>
    <lineage>
        <taxon>Bacteria</taxon>
        <taxon>Pseudomonadati</taxon>
        <taxon>Pseudomonadota</taxon>
        <taxon>Gammaproteobacteria</taxon>
        <taxon>OMG group</taxon>
        <taxon>OM182 clade</taxon>
    </lineage>
</organism>
<evidence type="ECO:0000256" key="9">
    <source>
        <dbReference type="ARBA" id="ARBA00023244"/>
    </source>
</evidence>
<feature type="transmembrane region" description="Helical" evidence="10">
    <location>
        <begin position="39"/>
        <end position="62"/>
    </location>
</feature>
<dbReference type="UniPathway" id="UPA00252"/>
<comment type="pathway">
    <text evidence="3">Porphyrin-containing compound metabolism; protoheme biosynthesis.</text>
</comment>
<evidence type="ECO:0000256" key="7">
    <source>
        <dbReference type="ARBA" id="ARBA00022989"/>
    </source>
</evidence>
<protein>
    <recommendedName>
        <fullName evidence="11">HemY N-terminal domain-containing protein</fullName>
    </recommendedName>
</protein>
<keyword evidence="7 10" id="KW-1133">Transmembrane helix</keyword>
<evidence type="ECO:0000256" key="1">
    <source>
        <dbReference type="ARBA" id="ARBA00002962"/>
    </source>
</evidence>
<reference evidence="12 13" key="1">
    <citation type="submission" date="2015-10" db="EMBL/GenBank/DDBJ databases">
        <title>Metagenome-Assembled Genomes uncover a global brackish microbiome.</title>
        <authorList>
            <person name="Hugerth L.W."/>
            <person name="Larsson J."/>
            <person name="Alneberg J."/>
            <person name="Lindh M.V."/>
            <person name="Legrand C."/>
            <person name="Pinhassi J."/>
            <person name="Andersson A.F."/>
        </authorList>
    </citation>
    <scope>NUCLEOTIDE SEQUENCE [LARGE SCALE GENOMIC DNA]</scope>
    <source>
        <strain evidence="12">BACL4 MAG-120507-bin80</strain>
    </source>
</reference>
<evidence type="ECO:0000313" key="12">
    <source>
        <dbReference type="EMBL" id="KRO70459.1"/>
    </source>
</evidence>
<dbReference type="InterPro" id="IPR011990">
    <property type="entry name" value="TPR-like_helical_dom_sf"/>
</dbReference>
<keyword evidence="9" id="KW-0627">Porphyrin biosynthesis</keyword>
<dbReference type="Pfam" id="PF07219">
    <property type="entry name" value="HemY_N"/>
    <property type="match status" value="1"/>
</dbReference>
<evidence type="ECO:0000256" key="6">
    <source>
        <dbReference type="ARBA" id="ARBA00022692"/>
    </source>
</evidence>
<keyword evidence="4" id="KW-1003">Cell membrane</keyword>
<dbReference type="NCBIfam" id="TIGR00540">
    <property type="entry name" value="TPR_hemY_coli"/>
    <property type="match status" value="1"/>
</dbReference>
<keyword evidence="5" id="KW-0997">Cell inner membrane</keyword>
<evidence type="ECO:0000313" key="13">
    <source>
        <dbReference type="Proteomes" id="UP000051934"/>
    </source>
</evidence>
<comment type="subcellular location">
    <subcellularLocation>
        <location evidence="2">Cell inner membrane</location>
        <topology evidence="2">Multi-pass membrane protein</topology>
    </subcellularLocation>
</comment>
<feature type="domain" description="HemY N-terminal" evidence="11">
    <location>
        <begin position="29"/>
        <end position="136"/>
    </location>
</feature>
<evidence type="ECO:0000256" key="2">
    <source>
        <dbReference type="ARBA" id="ARBA00004429"/>
    </source>
</evidence>
<dbReference type="AlphaFoldDB" id="A0A0R2SAZ3"/>
<evidence type="ECO:0000256" key="3">
    <source>
        <dbReference type="ARBA" id="ARBA00004744"/>
    </source>
</evidence>
<evidence type="ECO:0000256" key="5">
    <source>
        <dbReference type="ARBA" id="ARBA00022519"/>
    </source>
</evidence>
<dbReference type="Proteomes" id="UP000051934">
    <property type="component" value="Unassembled WGS sequence"/>
</dbReference>
<accession>A0A0R2SAZ3</accession>
<dbReference type="InterPro" id="IPR005254">
    <property type="entry name" value="Heme_biosyn_assoc_TPR_pro"/>
</dbReference>
<proteinExistence type="predicted"/>
<dbReference type="GO" id="GO:0005886">
    <property type="term" value="C:plasma membrane"/>
    <property type="evidence" value="ECO:0007669"/>
    <property type="project" value="UniProtKB-SubCell"/>
</dbReference>
<dbReference type="GO" id="GO:0006779">
    <property type="term" value="P:porphyrin-containing compound biosynthetic process"/>
    <property type="evidence" value="ECO:0007669"/>
    <property type="project" value="UniProtKB-KW"/>
</dbReference>
<evidence type="ECO:0000256" key="8">
    <source>
        <dbReference type="ARBA" id="ARBA00023136"/>
    </source>
</evidence>
<evidence type="ECO:0000259" key="11">
    <source>
        <dbReference type="Pfam" id="PF07219"/>
    </source>
</evidence>
<dbReference type="GO" id="GO:0042168">
    <property type="term" value="P:heme metabolic process"/>
    <property type="evidence" value="ECO:0007669"/>
    <property type="project" value="InterPro"/>
</dbReference>
<name>A0A0R2SAZ3_9GAMM</name>
<gene>
    <name evidence="12" type="ORF">ABR69_01705</name>
</gene>
<dbReference type="Gene3D" id="1.25.40.10">
    <property type="entry name" value="Tetratricopeptide repeat domain"/>
    <property type="match status" value="1"/>
</dbReference>
<evidence type="ECO:0000256" key="4">
    <source>
        <dbReference type="ARBA" id="ARBA00022475"/>
    </source>
</evidence>
<dbReference type="EMBL" id="LIBB01000332">
    <property type="protein sequence ID" value="KRO70459.1"/>
    <property type="molecule type" value="Genomic_DNA"/>
</dbReference>
<sequence length="405" mass="44431">MIRLFAWSLLVIVVALTLSLTLGFPQDPGYLLIAFGNSAFETSIFALLVAVCVVFAALRLLWTIVSGLNPWRLVSAGRRMRARRKANAKRSTIQGLLSLVRGDNNASAKLLEKGVSEPDASSINYMALAYIANQKGEVDAALEWLSKGESAYPDAKSTIESVRAEILLQANRFEECVAVLQNLRSNSPADTNLLRLLHRVYAQLEDWDALERLLPALTKQKVMTVDALSSLADAVLLGQLRNAATNVSELQQLWKKAKASQCETPALVTEYSKLLLHAGEAEGARRALEKALKKRWDSETVLCYGKLDSGLALKQLLAAEHWQRSRPSDAALLLTLARLSLRCELWGKAREYYEARLAMQADAEAFVEYAGLMRGLGFEAEADAATRSALEAAGLNSSLPMPRSV</sequence>
<dbReference type="InterPro" id="IPR010817">
    <property type="entry name" value="HemY_N"/>
</dbReference>
<evidence type="ECO:0000256" key="10">
    <source>
        <dbReference type="SAM" id="Phobius"/>
    </source>
</evidence>
<dbReference type="SUPFAM" id="SSF48452">
    <property type="entry name" value="TPR-like"/>
    <property type="match status" value="1"/>
</dbReference>
<comment type="function">
    <text evidence="1">Involved in a late step of protoheme IX synthesis.</text>
</comment>
<comment type="caution">
    <text evidence="12">The sequence shown here is derived from an EMBL/GenBank/DDBJ whole genome shotgun (WGS) entry which is preliminary data.</text>
</comment>
<keyword evidence="8 10" id="KW-0472">Membrane</keyword>
<keyword evidence="6 10" id="KW-0812">Transmembrane</keyword>